<dbReference type="AlphaFoldDB" id="B8DZD7"/>
<reference evidence="2" key="1">
    <citation type="journal article" date="2016" name="Front. Microbiol.">
        <title>The complete genome sequence of hyperthermophile Dictyoglomus turgidum DSM 6724 reveals a specialized carbohydrate fermentor.</title>
        <authorList>
            <person name="Brumm P.J."/>
            <person name="Gowda K."/>
            <person name="Robb F.T."/>
            <person name="Mead D.A."/>
        </authorList>
    </citation>
    <scope>NUCLEOTIDE SEQUENCE [LARGE SCALE GENOMIC DNA]</scope>
    <source>
        <strain evidence="2">DSM 6724 / Z-1310</strain>
    </source>
</reference>
<name>B8DZD7_DICTD</name>
<dbReference type="Proteomes" id="UP000007719">
    <property type="component" value="Chromosome"/>
</dbReference>
<organism evidence="1 2">
    <name type="scientific">Dictyoglomus turgidum (strain DSM 6724 / Z-1310)</name>
    <dbReference type="NCBI Taxonomy" id="515635"/>
    <lineage>
        <taxon>Bacteria</taxon>
        <taxon>Pseudomonadati</taxon>
        <taxon>Dictyoglomota</taxon>
        <taxon>Dictyoglomia</taxon>
        <taxon>Dictyoglomales</taxon>
        <taxon>Dictyoglomaceae</taxon>
        <taxon>Dictyoglomus</taxon>
    </lineage>
</organism>
<gene>
    <name evidence="1" type="ordered locus">Dtur_0582</name>
</gene>
<dbReference type="RefSeq" id="WP_012582955.1">
    <property type="nucleotide sequence ID" value="NC_011661.1"/>
</dbReference>
<dbReference type="HOGENOM" id="CLU_3117229_0_0_0"/>
<dbReference type="EnsemblBacteria" id="ACK41870">
    <property type="protein sequence ID" value="ACK41870"/>
    <property type="gene ID" value="Dtur_0582"/>
</dbReference>
<sequence>MRNTFKNESWVCINKGKVYGRNLIKIILVVGVRPQFRKLAEEEYNKDVWS</sequence>
<dbReference type="KEGG" id="dtu:Dtur_0582"/>
<evidence type="ECO:0000313" key="1">
    <source>
        <dbReference type="EMBL" id="ACK41870.1"/>
    </source>
</evidence>
<evidence type="ECO:0000313" key="2">
    <source>
        <dbReference type="Proteomes" id="UP000007719"/>
    </source>
</evidence>
<dbReference type="EMBL" id="CP001251">
    <property type="protein sequence ID" value="ACK41870.1"/>
    <property type="molecule type" value="Genomic_DNA"/>
</dbReference>
<dbReference type="InParanoid" id="B8DZD7"/>
<dbReference type="STRING" id="515635.Dtur_0582"/>
<keyword evidence="2" id="KW-1185">Reference proteome</keyword>
<accession>B8DZD7</accession>
<proteinExistence type="predicted"/>
<protein>
    <submittedName>
        <fullName evidence="1">Uncharacterized protein</fullName>
    </submittedName>
</protein>